<evidence type="ECO:0000256" key="2">
    <source>
        <dbReference type="RuleBase" id="RU362080"/>
    </source>
</evidence>
<dbReference type="AlphaFoldDB" id="A0A1F8GX05"/>
<accession>A0A1F8GX05</accession>
<dbReference type="SUPFAM" id="SSF143120">
    <property type="entry name" value="YefM-like"/>
    <property type="match status" value="1"/>
</dbReference>
<dbReference type="EMBL" id="MGKP01000001">
    <property type="protein sequence ID" value="OGN29934.1"/>
    <property type="molecule type" value="Genomic_DNA"/>
</dbReference>
<reference evidence="3 4" key="1">
    <citation type="journal article" date="2016" name="Nat. Commun.">
        <title>Thousands of microbial genomes shed light on interconnected biogeochemical processes in an aquifer system.</title>
        <authorList>
            <person name="Anantharaman K."/>
            <person name="Brown C.T."/>
            <person name="Hug L.A."/>
            <person name="Sharon I."/>
            <person name="Castelle C.J."/>
            <person name="Probst A.J."/>
            <person name="Thomas B.C."/>
            <person name="Singh A."/>
            <person name="Wilkins M.J."/>
            <person name="Karaoz U."/>
            <person name="Brodie E.L."/>
            <person name="Williams K.H."/>
            <person name="Hubbard S.S."/>
            <person name="Banfield J.F."/>
        </authorList>
    </citation>
    <scope>NUCLEOTIDE SEQUENCE [LARGE SCALE GENOMIC DNA]</scope>
</reference>
<dbReference type="PANTHER" id="PTHR33713">
    <property type="entry name" value="ANTITOXIN YAFN-RELATED"/>
    <property type="match status" value="1"/>
</dbReference>
<comment type="caution">
    <text evidence="3">The sequence shown here is derived from an EMBL/GenBank/DDBJ whole genome shotgun (WGS) entry which is preliminary data.</text>
</comment>
<evidence type="ECO:0000313" key="3">
    <source>
        <dbReference type="EMBL" id="OGN29934.1"/>
    </source>
</evidence>
<name>A0A1F8GX05_9BACT</name>
<dbReference type="InterPro" id="IPR051405">
    <property type="entry name" value="phD/YefM_antitoxin"/>
</dbReference>
<dbReference type="InterPro" id="IPR036165">
    <property type="entry name" value="YefM-like_sf"/>
</dbReference>
<dbReference type="Pfam" id="PF02604">
    <property type="entry name" value="PhdYeFM_antitox"/>
    <property type="match status" value="1"/>
</dbReference>
<dbReference type="Gene3D" id="3.40.1620.10">
    <property type="entry name" value="YefM-like domain"/>
    <property type="match status" value="1"/>
</dbReference>
<protein>
    <recommendedName>
        <fullName evidence="2">Antitoxin</fullName>
    </recommendedName>
</protein>
<dbReference type="NCBIfam" id="TIGR01552">
    <property type="entry name" value="phd_fam"/>
    <property type="match status" value="1"/>
</dbReference>
<dbReference type="STRING" id="1802701.A3A33_01260"/>
<proteinExistence type="inferred from homology"/>
<dbReference type="Proteomes" id="UP000179047">
    <property type="component" value="Unassembled WGS sequence"/>
</dbReference>
<evidence type="ECO:0000313" key="4">
    <source>
        <dbReference type="Proteomes" id="UP000179047"/>
    </source>
</evidence>
<evidence type="ECO:0000256" key="1">
    <source>
        <dbReference type="ARBA" id="ARBA00009981"/>
    </source>
</evidence>
<comment type="function">
    <text evidence="2">Antitoxin component of a type II toxin-antitoxin (TA) system.</text>
</comment>
<dbReference type="PANTHER" id="PTHR33713:SF10">
    <property type="entry name" value="ANTITOXIN YAFN"/>
    <property type="match status" value="1"/>
</dbReference>
<comment type="similarity">
    <text evidence="1 2">Belongs to the phD/YefM antitoxin family.</text>
</comment>
<dbReference type="InterPro" id="IPR006442">
    <property type="entry name" value="Antitoxin_Phd/YefM"/>
</dbReference>
<sequence length="123" mass="13977">MTTTRTTIPISEARKRIFDIADEVQLPNKVYTLTSDGKPKAVIMSAEEYESLLETISVLEDFPDIKKDIAEADEAIRTGEYKNWTTFDDLKREWGMAGKVAETPKVKYGVHTHPKTGSKKRTR</sequence>
<dbReference type="Gene3D" id="1.10.1220.170">
    <property type="match status" value="1"/>
</dbReference>
<organism evidence="3 4">
    <name type="scientific">Candidatus Yanofskybacteria bacterium RIFCSPLOWO2_01_FULL_49_25</name>
    <dbReference type="NCBI Taxonomy" id="1802701"/>
    <lineage>
        <taxon>Bacteria</taxon>
        <taxon>Candidatus Yanofskyibacteriota</taxon>
    </lineage>
</organism>
<gene>
    <name evidence="3" type="ORF">A3A33_01260</name>
</gene>